<dbReference type="PANTHER" id="PTHR43654">
    <property type="entry name" value="GLUTAMATE 5-KINASE"/>
    <property type="match status" value="1"/>
</dbReference>
<dbReference type="GO" id="GO:0005829">
    <property type="term" value="C:cytosol"/>
    <property type="evidence" value="ECO:0007669"/>
    <property type="project" value="TreeGrafter"/>
</dbReference>
<dbReference type="CDD" id="cd04242">
    <property type="entry name" value="AAK_G5K_ProB"/>
    <property type="match status" value="1"/>
</dbReference>
<feature type="domain" description="Aspartate/glutamate/uridylate kinase" evidence="9">
    <location>
        <begin position="10"/>
        <end position="241"/>
    </location>
</feature>
<feature type="binding site" evidence="8">
    <location>
        <begin position="217"/>
        <end position="223"/>
    </location>
    <ligand>
        <name>ATP</name>
        <dbReference type="ChEBI" id="CHEBI:30616"/>
    </ligand>
</feature>
<evidence type="ECO:0000256" key="3">
    <source>
        <dbReference type="ARBA" id="ARBA00022650"/>
    </source>
</evidence>
<gene>
    <name evidence="8" type="primary">proB</name>
    <name evidence="10" type="ORF">BO222_08950</name>
</gene>
<evidence type="ECO:0000256" key="7">
    <source>
        <dbReference type="ARBA" id="ARBA00022840"/>
    </source>
</evidence>
<dbReference type="EC" id="2.7.2.11" evidence="8"/>
<dbReference type="GO" id="GO:0055129">
    <property type="term" value="P:L-proline biosynthetic process"/>
    <property type="evidence" value="ECO:0007669"/>
    <property type="project" value="UniProtKB-UniRule"/>
</dbReference>
<evidence type="ECO:0000259" key="9">
    <source>
        <dbReference type="Pfam" id="PF00696"/>
    </source>
</evidence>
<comment type="pathway">
    <text evidence="8">Amino-acid biosynthesis; L-proline biosynthesis; L-glutamate 5-semialdehyde from L-glutamate: step 1/2.</text>
</comment>
<dbReference type="PANTHER" id="PTHR43654:SF1">
    <property type="entry name" value="ISOPENTENYL PHOSPHATE KINASE"/>
    <property type="match status" value="1"/>
</dbReference>
<feature type="binding site" evidence="8">
    <location>
        <position position="15"/>
    </location>
    <ligand>
        <name>ATP</name>
        <dbReference type="ChEBI" id="CHEBI:30616"/>
    </ligand>
</feature>
<dbReference type="Proteomes" id="UP000186341">
    <property type="component" value="Unassembled WGS sequence"/>
</dbReference>
<dbReference type="UniPathway" id="UPA00098">
    <property type="reaction ID" value="UER00359"/>
</dbReference>
<keyword evidence="4 8" id="KW-0808">Transferase</keyword>
<keyword evidence="2 8" id="KW-0028">Amino-acid biosynthesis</keyword>
<comment type="subcellular location">
    <subcellularLocation>
        <location evidence="8">Cytoplasm</location>
    </subcellularLocation>
</comment>
<dbReference type="HAMAP" id="MF_00456">
    <property type="entry name" value="ProB"/>
    <property type="match status" value="1"/>
</dbReference>
<dbReference type="SUPFAM" id="SSF53633">
    <property type="entry name" value="Carbamate kinase-like"/>
    <property type="match status" value="1"/>
</dbReference>
<proteinExistence type="inferred from homology"/>
<dbReference type="PRINTS" id="PR00474">
    <property type="entry name" value="GLU5KINASE"/>
</dbReference>
<dbReference type="GO" id="GO:0005524">
    <property type="term" value="F:ATP binding"/>
    <property type="evidence" value="ECO:0007669"/>
    <property type="project" value="UniProtKB-KW"/>
</dbReference>
<dbReference type="AlphaFoldDB" id="A0A1U7NEN0"/>
<sequence>MRRDQITNHQRIVIKVGSSSLMHPETGQPDFARIELLVRELANLQNWGKEVILVSSGAIMVGRQALGLESRPDTIAMKQACASIGQSRLMMLYQKLFSEYNQICSQILMTKHTIVRQTSRRNAKNTFEQLLKMRVIPIVNENDTISTHEIEFGDNDSLSAVVAALINADLLIILSDIDGLYTDDPRKNPEAKFISHVEVIDETIMALGKGTSSDVGTGGMSTKINAASLASSFGCDTIIANASDFRIIHRLIAGEEEGTFFKNHPSKGMTLEQFLGDLSD</sequence>
<evidence type="ECO:0000256" key="4">
    <source>
        <dbReference type="ARBA" id="ARBA00022679"/>
    </source>
</evidence>
<dbReference type="PROSITE" id="PS00902">
    <property type="entry name" value="GLUTAMATE_5_KINASE"/>
    <property type="match status" value="1"/>
</dbReference>
<evidence type="ECO:0000256" key="5">
    <source>
        <dbReference type="ARBA" id="ARBA00022741"/>
    </source>
</evidence>
<dbReference type="FunFam" id="3.40.1160.10:FF:000018">
    <property type="entry name" value="Glutamate 5-kinase"/>
    <property type="match status" value="1"/>
</dbReference>
<dbReference type="InterPro" id="IPR001048">
    <property type="entry name" value="Asp/Glu/Uridylate_kinase"/>
</dbReference>
<evidence type="ECO:0000256" key="2">
    <source>
        <dbReference type="ARBA" id="ARBA00022605"/>
    </source>
</evidence>
<keyword evidence="11" id="KW-1185">Reference proteome</keyword>
<keyword evidence="3 8" id="KW-0641">Proline biosynthesis</keyword>
<dbReference type="RefSeq" id="WP_075820347.1">
    <property type="nucleotide sequence ID" value="NZ_CAPNHH010000045.1"/>
</dbReference>
<dbReference type="InterPro" id="IPR036393">
    <property type="entry name" value="AceGlu_kinase-like_sf"/>
</dbReference>
<feature type="binding site" evidence="8">
    <location>
        <begin position="175"/>
        <end position="176"/>
    </location>
    <ligand>
        <name>ATP</name>
        <dbReference type="ChEBI" id="CHEBI:30616"/>
    </ligand>
</feature>
<feature type="binding site" evidence="8">
    <location>
        <position position="155"/>
    </location>
    <ligand>
        <name>substrate</name>
    </ligand>
</feature>
<accession>A0A1U7NEN0</accession>
<organism evidence="10 11">
    <name type="scientific">Ileibacterium valens</name>
    <dbReference type="NCBI Taxonomy" id="1862668"/>
    <lineage>
        <taxon>Bacteria</taxon>
        <taxon>Bacillati</taxon>
        <taxon>Bacillota</taxon>
        <taxon>Erysipelotrichia</taxon>
        <taxon>Erysipelotrichales</taxon>
        <taxon>Erysipelotrichaceae</taxon>
        <taxon>Ileibacterium</taxon>
    </lineage>
</organism>
<dbReference type="InterPro" id="IPR019797">
    <property type="entry name" value="Glutamate_5-kinase_CS"/>
</dbReference>
<dbReference type="GO" id="GO:0004349">
    <property type="term" value="F:glutamate 5-kinase activity"/>
    <property type="evidence" value="ECO:0007669"/>
    <property type="project" value="UniProtKB-UniRule"/>
</dbReference>
<comment type="similarity">
    <text evidence="8">Belongs to the glutamate 5-kinase family.</text>
</comment>
<reference evidence="10 11" key="1">
    <citation type="submission" date="2016-11" db="EMBL/GenBank/DDBJ databases">
        <title>Description of two novel members of the family Erysipelotrichaceae: Ileibacterium lipovorans gen. nov., sp. nov. and Dubosiella newyorkensis, gen. nov., sp. nov.</title>
        <authorList>
            <person name="Cox L.M."/>
            <person name="Sohn J."/>
            <person name="Tyrrell K.L."/>
            <person name="Citron D.M."/>
            <person name="Lawson P.A."/>
            <person name="Patel N.B."/>
            <person name="Iizumi T."/>
            <person name="Perez-Perez G.I."/>
            <person name="Goldstein E.J."/>
            <person name="Blaser M.J."/>
        </authorList>
    </citation>
    <scope>NUCLEOTIDE SEQUENCE [LARGE SCALE GENOMIC DNA]</scope>
    <source>
        <strain evidence="10 11">NYU-BL-A3</strain>
    </source>
</reference>
<comment type="caution">
    <text evidence="10">The sequence shown here is derived from an EMBL/GenBank/DDBJ whole genome shotgun (WGS) entry which is preliminary data.</text>
</comment>
<evidence type="ECO:0000256" key="6">
    <source>
        <dbReference type="ARBA" id="ARBA00022777"/>
    </source>
</evidence>
<keyword evidence="7 8" id="KW-0067">ATP-binding</keyword>
<evidence type="ECO:0000313" key="10">
    <source>
        <dbReference type="EMBL" id="OLU38151.1"/>
    </source>
</evidence>
<name>A0A1U7NEN0_9FIRM</name>
<comment type="catalytic activity">
    <reaction evidence="8">
        <text>L-glutamate + ATP = L-glutamyl 5-phosphate + ADP</text>
        <dbReference type="Rhea" id="RHEA:14877"/>
        <dbReference type="ChEBI" id="CHEBI:29985"/>
        <dbReference type="ChEBI" id="CHEBI:30616"/>
        <dbReference type="ChEBI" id="CHEBI:58274"/>
        <dbReference type="ChEBI" id="CHEBI:456216"/>
        <dbReference type="EC" id="2.7.2.11"/>
    </reaction>
</comment>
<dbReference type="InterPro" id="IPR005715">
    <property type="entry name" value="Glu_5kinase/COase_Synthase"/>
</dbReference>
<dbReference type="InterPro" id="IPR011529">
    <property type="entry name" value="Glu_5kinase"/>
</dbReference>
<feature type="binding site" evidence="8">
    <location>
        <position position="143"/>
    </location>
    <ligand>
        <name>substrate</name>
    </ligand>
</feature>
<protein>
    <recommendedName>
        <fullName evidence="8">Glutamate 5-kinase</fullName>
        <ecNumber evidence="8">2.7.2.11</ecNumber>
    </recommendedName>
    <alternativeName>
        <fullName evidence="8">Gamma-glutamyl kinase</fullName>
        <shortName evidence="8">GK</shortName>
    </alternativeName>
</protein>
<evidence type="ECO:0000256" key="1">
    <source>
        <dbReference type="ARBA" id="ARBA00022490"/>
    </source>
</evidence>
<dbReference type="InterPro" id="IPR041739">
    <property type="entry name" value="G5K_ProB"/>
</dbReference>
<keyword evidence="6 8" id="KW-0418">Kinase</keyword>
<comment type="function">
    <text evidence="8">Catalyzes the transfer of a phosphate group to glutamate to form L-glutamate 5-phosphate.</text>
</comment>
<dbReference type="InterPro" id="IPR001057">
    <property type="entry name" value="Glu/AcGlu_kinase"/>
</dbReference>
<dbReference type="EMBL" id="MPJW01000176">
    <property type="protein sequence ID" value="OLU38151.1"/>
    <property type="molecule type" value="Genomic_DNA"/>
</dbReference>
<dbReference type="Pfam" id="PF00696">
    <property type="entry name" value="AA_kinase"/>
    <property type="match status" value="1"/>
</dbReference>
<keyword evidence="5 8" id="KW-0547">Nucleotide-binding</keyword>
<dbReference type="PIRSF" id="PIRSF000729">
    <property type="entry name" value="GK"/>
    <property type="match status" value="1"/>
</dbReference>
<feature type="binding site" evidence="8">
    <location>
        <position position="56"/>
    </location>
    <ligand>
        <name>substrate</name>
    </ligand>
</feature>
<evidence type="ECO:0000256" key="8">
    <source>
        <dbReference type="HAMAP-Rule" id="MF_00456"/>
    </source>
</evidence>
<keyword evidence="1 8" id="KW-0963">Cytoplasm</keyword>
<dbReference type="Gene3D" id="3.40.1160.10">
    <property type="entry name" value="Acetylglutamate kinase-like"/>
    <property type="match status" value="1"/>
</dbReference>
<dbReference type="OrthoDB" id="9804434at2"/>
<dbReference type="NCBIfam" id="TIGR01027">
    <property type="entry name" value="proB"/>
    <property type="match status" value="1"/>
</dbReference>
<evidence type="ECO:0000313" key="11">
    <source>
        <dbReference type="Proteomes" id="UP000186341"/>
    </source>
</evidence>